<evidence type="ECO:0000313" key="2">
    <source>
        <dbReference type="EMBL" id="EHK96770.1"/>
    </source>
</evidence>
<evidence type="ECO:0000313" key="3">
    <source>
        <dbReference type="Proteomes" id="UP000005446"/>
    </source>
</evidence>
<dbReference type="HOGENOM" id="CLU_2469290_0_0_1"/>
<dbReference type="AlphaFoldDB" id="H0EXI4"/>
<evidence type="ECO:0000256" key="1">
    <source>
        <dbReference type="SAM" id="MobiDB-lite"/>
    </source>
</evidence>
<protein>
    <submittedName>
        <fullName evidence="2">Uncharacterized protein</fullName>
    </submittedName>
</protein>
<dbReference type="OrthoDB" id="10600043at2759"/>
<dbReference type="EMBL" id="AGUE01000226">
    <property type="protein sequence ID" value="EHK96770.1"/>
    <property type="molecule type" value="Genomic_DNA"/>
</dbReference>
<dbReference type="Proteomes" id="UP000005446">
    <property type="component" value="Unassembled WGS sequence"/>
</dbReference>
<feature type="region of interest" description="Disordered" evidence="1">
    <location>
        <begin position="58"/>
        <end position="88"/>
    </location>
</feature>
<sequence length="88" mass="10444">MDNEIIIPISNKFDVLRGYETEKPDIIPAIAQWATKPNREHSRCHTFTLDRDHNHTPVRTRYYNNDNSTYDNYNRTRNRDPTIPNITA</sequence>
<reference evidence="2 3" key="1">
    <citation type="journal article" date="2012" name="Eukaryot. Cell">
        <title>Genome sequence of the fungus Glarea lozoyensis: the first genome sequence of a species from the Helotiaceae family.</title>
        <authorList>
            <person name="Youssar L."/>
            <person name="Gruening B.A."/>
            <person name="Erxleben A."/>
            <person name="Guenther S."/>
            <person name="Huettel W."/>
        </authorList>
    </citation>
    <scope>NUCLEOTIDE SEQUENCE [LARGE SCALE GENOMIC DNA]</scope>
    <source>
        <strain evidence="3">ATCC 74030 / MF5533</strain>
    </source>
</reference>
<name>H0EXI4_GLAL7</name>
<accession>H0EXI4</accession>
<keyword evidence="3" id="KW-1185">Reference proteome</keyword>
<proteinExistence type="predicted"/>
<gene>
    <name evidence="2" type="ORF">M7I_7520</name>
</gene>
<organism evidence="2 3">
    <name type="scientific">Glarea lozoyensis (strain ATCC 74030 / MF5533)</name>
    <dbReference type="NCBI Taxonomy" id="1104152"/>
    <lineage>
        <taxon>Eukaryota</taxon>
        <taxon>Fungi</taxon>
        <taxon>Dikarya</taxon>
        <taxon>Ascomycota</taxon>
        <taxon>Pezizomycotina</taxon>
        <taxon>Leotiomycetes</taxon>
        <taxon>Helotiales</taxon>
        <taxon>Helotiaceae</taxon>
        <taxon>Glarea</taxon>
    </lineage>
</organism>
<comment type="caution">
    <text evidence="2">The sequence shown here is derived from an EMBL/GenBank/DDBJ whole genome shotgun (WGS) entry which is preliminary data.</text>
</comment>
<feature type="compositionally biased region" description="Low complexity" evidence="1">
    <location>
        <begin position="59"/>
        <end position="75"/>
    </location>
</feature>
<dbReference type="InParanoid" id="H0EXI4"/>